<protein>
    <submittedName>
        <fullName evidence="2">Uncharacterized protein</fullName>
    </submittedName>
</protein>
<dbReference type="EMBL" id="AFNH02000847">
    <property type="protein sequence ID" value="EZG55427.1"/>
    <property type="molecule type" value="Genomic_DNA"/>
</dbReference>
<feature type="compositionally biased region" description="Polar residues" evidence="1">
    <location>
        <begin position="286"/>
        <end position="298"/>
    </location>
</feature>
<reference evidence="2" key="1">
    <citation type="submission" date="2013-12" db="EMBL/GenBank/DDBJ databases">
        <authorList>
            <person name="Omoto C.K."/>
            <person name="Sibley D."/>
            <person name="Venepally P."/>
            <person name="Hadjithomas M."/>
            <person name="Karamycheva S."/>
            <person name="Brunk B."/>
            <person name="Roos D."/>
            <person name="Caler E."/>
            <person name="Lorenzi H."/>
        </authorList>
    </citation>
    <scope>NUCLEOTIDE SEQUENCE</scope>
</reference>
<feature type="compositionally biased region" description="Acidic residues" evidence="1">
    <location>
        <begin position="343"/>
        <end position="353"/>
    </location>
</feature>
<feature type="compositionally biased region" description="Polar residues" evidence="1">
    <location>
        <begin position="147"/>
        <end position="166"/>
    </location>
</feature>
<feature type="compositionally biased region" description="Low complexity" evidence="1">
    <location>
        <begin position="80"/>
        <end position="106"/>
    </location>
</feature>
<proteinExistence type="predicted"/>
<keyword evidence="3" id="KW-1185">Reference proteome</keyword>
<evidence type="ECO:0000256" key="1">
    <source>
        <dbReference type="SAM" id="MobiDB-lite"/>
    </source>
</evidence>
<feature type="compositionally biased region" description="Basic and acidic residues" evidence="1">
    <location>
        <begin position="302"/>
        <end position="319"/>
    </location>
</feature>
<feature type="region of interest" description="Disordered" evidence="1">
    <location>
        <begin position="1"/>
        <end position="52"/>
    </location>
</feature>
<sequence length="435" mass="46196">MGRDSLSAKQTTTVKAAAADSGLEGIRAVEASRTPEVLKISQHPHIDDPEDLTELISKGGVNALFGGSQASAEPAASQGANNQKANNQKANNQKANNQKANNQKANSQTTESKDPAAAAAKGALKAPSEQGIRSRSPGPISAGVSDISFSNDEASVSPSVTPTSLLAESPSPSMSSVSSRADFDPYRDDESEAESQMTPITSLSDASSVVGEPDEYYILPTEDYFHRAPSPAVARLHEVKIPAEYYFTPASPAAPAAPAVPPMRAYNKHLAPRTAAATNEPVAQDEPSTADHSATTEAEATEDVKEEAVKDQAVKDQAVKDQAAPEEESMAGAEQGTPKVGEEGEEGEEGDEPVDTKAKGSGEPSLTVVLQGYASLYRDMQRKRQQLRHAEECLALAEATAAEEAKRLDAFEQYVHDVEKRAEPYRKFLSFFGWA</sequence>
<feature type="compositionally biased region" description="Polar residues" evidence="1">
    <location>
        <begin position="194"/>
        <end position="207"/>
    </location>
</feature>
<name>A0A023B3D4_GRENI</name>
<accession>A0A023B3D4</accession>
<dbReference type="GeneID" id="22913987"/>
<comment type="caution">
    <text evidence="2">The sequence shown here is derived from an EMBL/GenBank/DDBJ whole genome shotgun (WGS) entry which is preliminary data.</text>
</comment>
<organism evidence="2 3">
    <name type="scientific">Gregarina niphandrodes</name>
    <name type="common">Septate eugregarine</name>
    <dbReference type="NCBI Taxonomy" id="110365"/>
    <lineage>
        <taxon>Eukaryota</taxon>
        <taxon>Sar</taxon>
        <taxon>Alveolata</taxon>
        <taxon>Apicomplexa</taxon>
        <taxon>Conoidasida</taxon>
        <taxon>Gregarinasina</taxon>
        <taxon>Eugregarinorida</taxon>
        <taxon>Gregarinidae</taxon>
        <taxon>Gregarina</taxon>
    </lineage>
</organism>
<dbReference type="RefSeq" id="XP_011131567.1">
    <property type="nucleotide sequence ID" value="XM_011133265.1"/>
</dbReference>
<dbReference type="VEuPathDB" id="CryptoDB:GNI_113260"/>
<dbReference type="AlphaFoldDB" id="A0A023B3D4"/>
<dbReference type="Proteomes" id="UP000019763">
    <property type="component" value="Unassembled WGS sequence"/>
</dbReference>
<evidence type="ECO:0000313" key="2">
    <source>
        <dbReference type="EMBL" id="EZG55427.1"/>
    </source>
</evidence>
<evidence type="ECO:0000313" key="3">
    <source>
        <dbReference type="Proteomes" id="UP000019763"/>
    </source>
</evidence>
<feature type="region of interest" description="Disordered" evidence="1">
    <location>
        <begin position="64"/>
        <end position="211"/>
    </location>
</feature>
<feature type="region of interest" description="Disordered" evidence="1">
    <location>
        <begin position="272"/>
        <end position="365"/>
    </location>
</feature>
<feature type="compositionally biased region" description="Low complexity" evidence="1">
    <location>
        <begin position="8"/>
        <end position="19"/>
    </location>
</feature>
<feature type="compositionally biased region" description="Low complexity" evidence="1">
    <location>
        <begin position="169"/>
        <end position="179"/>
    </location>
</feature>
<feature type="compositionally biased region" description="Low complexity" evidence="1">
    <location>
        <begin position="116"/>
        <end position="126"/>
    </location>
</feature>
<gene>
    <name evidence="2" type="ORF">GNI_113260</name>
</gene>